<dbReference type="InterPro" id="IPR008868">
    <property type="entry name" value="TniB"/>
</dbReference>
<dbReference type="SUPFAM" id="SSF52540">
    <property type="entry name" value="P-loop containing nucleoside triphosphate hydrolases"/>
    <property type="match status" value="1"/>
</dbReference>
<dbReference type="Proteomes" id="UP000273675">
    <property type="component" value="Unassembled WGS sequence"/>
</dbReference>
<reference evidence="1 2" key="1">
    <citation type="submission" date="2018-10" db="EMBL/GenBank/DDBJ databases">
        <title>Genomic Encyclopedia of Type Strains, Phase IV (KMG-IV): sequencing the most valuable type-strain genomes for metagenomic binning, comparative biology and taxonomic classification.</title>
        <authorList>
            <person name="Goeker M."/>
        </authorList>
    </citation>
    <scope>NUCLEOTIDE SEQUENCE [LARGE SCALE GENOMIC DNA]</scope>
    <source>
        <strain evidence="1 2">DSM 4734</strain>
    </source>
</reference>
<dbReference type="Pfam" id="PF05621">
    <property type="entry name" value="TniB"/>
    <property type="match status" value="1"/>
</dbReference>
<dbReference type="RefSeq" id="WP_121211494.1">
    <property type="nucleotide sequence ID" value="NZ_RBIM01000005.1"/>
</dbReference>
<dbReference type="EMBL" id="RBIM01000005">
    <property type="protein sequence ID" value="RKQ95952.1"/>
    <property type="molecule type" value="Genomic_DNA"/>
</dbReference>
<proteinExistence type="predicted"/>
<dbReference type="InterPro" id="IPR027417">
    <property type="entry name" value="P-loop_NTPase"/>
</dbReference>
<gene>
    <name evidence="1" type="ORF">C7435_2197</name>
</gene>
<dbReference type="Gene3D" id="3.40.50.300">
    <property type="entry name" value="P-loop containing nucleotide triphosphate hydrolases"/>
    <property type="match status" value="1"/>
</dbReference>
<dbReference type="OrthoDB" id="6058098at2"/>
<evidence type="ECO:0000313" key="2">
    <source>
        <dbReference type="Proteomes" id="UP000273675"/>
    </source>
</evidence>
<evidence type="ECO:0000313" key="1">
    <source>
        <dbReference type="EMBL" id="RKQ95952.1"/>
    </source>
</evidence>
<protein>
    <submittedName>
        <fullName evidence="1">TniB protein</fullName>
    </submittedName>
</protein>
<dbReference type="AlphaFoldDB" id="A0A495D573"/>
<accession>A0A495D573</accession>
<organism evidence="1 2">
    <name type="scientific">Maricaulis maris</name>
    <dbReference type="NCBI Taxonomy" id="74318"/>
    <lineage>
        <taxon>Bacteria</taxon>
        <taxon>Pseudomonadati</taxon>
        <taxon>Pseudomonadota</taxon>
        <taxon>Alphaproteobacteria</taxon>
        <taxon>Maricaulales</taxon>
        <taxon>Maricaulaceae</taxon>
        <taxon>Maricaulis</taxon>
    </lineage>
</organism>
<sequence>MRDFKERLPADRQRQMTNIFVDHANHQQATKAIRRFFKPVEGGVPGRGNICALIGESRTGKTYGASEVLAEYKPEIGADGIKRSVLLVDSPIEGGARAVLDSIASGLGMQVSLRMTNSNLILAILRELQRSEVQFVIFDEAQELFPEKNRKVLSFSRKLLRKMLNLNQFNILCIGLPETYSIIAEDSQLIGRGGLPYKRLRPYDWTDPVDCQHFRVLCHKFDEEMPFELSDFASMDFSSRLFKATKGCIGILKVYMIAAGEIALEAGSDRLELCHFAEAYDDRKRPNEVFNPFRNDPSLS</sequence>
<name>A0A495D573_9PROT</name>
<comment type="caution">
    <text evidence="1">The sequence shown here is derived from an EMBL/GenBank/DDBJ whole genome shotgun (WGS) entry which is preliminary data.</text>
</comment>